<organism evidence="2 3">
    <name type="scientific">Rhizobium subbaraonis</name>
    <dbReference type="NCBI Taxonomy" id="908946"/>
    <lineage>
        <taxon>Bacteria</taxon>
        <taxon>Pseudomonadati</taxon>
        <taxon>Pseudomonadota</taxon>
        <taxon>Alphaproteobacteria</taxon>
        <taxon>Hyphomicrobiales</taxon>
        <taxon>Rhizobiaceae</taxon>
        <taxon>Rhizobium/Agrobacterium group</taxon>
        <taxon>Rhizobium</taxon>
    </lineage>
</organism>
<evidence type="ECO:0000313" key="3">
    <source>
        <dbReference type="Proteomes" id="UP000219167"/>
    </source>
</evidence>
<name>A0A285UZ10_9HYPH</name>
<dbReference type="InterPro" id="IPR001387">
    <property type="entry name" value="Cro/C1-type_HTH"/>
</dbReference>
<evidence type="ECO:0000259" key="1">
    <source>
        <dbReference type="PROSITE" id="PS50943"/>
    </source>
</evidence>
<dbReference type="EMBL" id="OBQD01000023">
    <property type="protein sequence ID" value="SOC46588.1"/>
    <property type="molecule type" value="Genomic_DNA"/>
</dbReference>
<dbReference type="InterPro" id="IPR010982">
    <property type="entry name" value="Lambda_DNA-bd_dom_sf"/>
</dbReference>
<accession>A0A285UZ10</accession>
<sequence>MATDRELWKAAGKRLAAARKHAGYDRLAFANEVGLAEPTIAKYEQGAREIPISLLHWLSESHGVNGNWVITGHGNMLGDPSKGPAPSTGVDIVLLQQLHDAVQAVFVECKQTPPPRAVTAEAGELYNQLLGMVADIRDKAVVTALIPVLRQRFKERIANAAPGTGKREAS</sequence>
<dbReference type="SUPFAM" id="SSF47413">
    <property type="entry name" value="lambda repressor-like DNA-binding domains"/>
    <property type="match status" value="1"/>
</dbReference>
<dbReference type="CDD" id="cd00093">
    <property type="entry name" value="HTH_XRE"/>
    <property type="match status" value="1"/>
</dbReference>
<dbReference type="AlphaFoldDB" id="A0A285UZ10"/>
<dbReference type="RefSeq" id="WP_097142710.1">
    <property type="nucleotide sequence ID" value="NZ_OBQD01000023.1"/>
</dbReference>
<dbReference type="GO" id="GO:0003677">
    <property type="term" value="F:DNA binding"/>
    <property type="evidence" value="ECO:0007669"/>
    <property type="project" value="InterPro"/>
</dbReference>
<proteinExistence type="predicted"/>
<dbReference type="Gene3D" id="1.10.260.40">
    <property type="entry name" value="lambda repressor-like DNA-binding domains"/>
    <property type="match status" value="1"/>
</dbReference>
<reference evidence="2 3" key="1">
    <citation type="submission" date="2017-08" db="EMBL/GenBank/DDBJ databases">
        <authorList>
            <person name="de Groot N.N."/>
        </authorList>
    </citation>
    <scope>NUCLEOTIDE SEQUENCE [LARGE SCALE GENOMIC DNA]</scope>
    <source>
        <strain evidence="2 3">JC85</strain>
    </source>
</reference>
<feature type="domain" description="HTH cro/C1-type" evidence="1">
    <location>
        <begin position="15"/>
        <end position="69"/>
    </location>
</feature>
<dbReference type="Proteomes" id="UP000219167">
    <property type="component" value="Unassembled WGS sequence"/>
</dbReference>
<dbReference type="SMART" id="SM00530">
    <property type="entry name" value="HTH_XRE"/>
    <property type="match status" value="1"/>
</dbReference>
<evidence type="ECO:0000313" key="2">
    <source>
        <dbReference type="EMBL" id="SOC46588.1"/>
    </source>
</evidence>
<keyword evidence="3" id="KW-1185">Reference proteome</keyword>
<dbReference type="OrthoDB" id="528805at2"/>
<gene>
    <name evidence="2" type="ORF">SAMN05892877_12343</name>
</gene>
<dbReference type="PROSITE" id="PS50943">
    <property type="entry name" value="HTH_CROC1"/>
    <property type="match status" value="1"/>
</dbReference>
<protein>
    <submittedName>
        <fullName evidence="2">Helix-turn-helix protein</fullName>
    </submittedName>
</protein>